<gene>
    <name evidence="2" type="ORF">ALO_19657</name>
</gene>
<dbReference type="Pfam" id="PF01865">
    <property type="entry name" value="PhoU_div"/>
    <property type="match status" value="1"/>
</dbReference>
<dbReference type="STRING" id="1009370.ALO_19657"/>
<evidence type="ECO:0008006" key="4">
    <source>
        <dbReference type="Google" id="ProtNLM"/>
    </source>
</evidence>
<dbReference type="InterPro" id="IPR018445">
    <property type="entry name" value="Put_Phosphate_transp_reg"/>
</dbReference>
<protein>
    <recommendedName>
        <fullName evidence="4">Phosphate transport regulator</fullName>
    </recommendedName>
</protein>
<dbReference type="Gene3D" id="1.20.58.220">
    <property type="entry name" value="Phosphate transport system protein phou homolog 2, domain 2"/>
    <property type="match status" value="1"/>
</dbReference>
<dbReference type="PANTHER" id="PTHR37298:SF1">
    <property type="entry name" value="UPF0111 PROTEIN YKAA"/>
    <property type="match status" value="1"/>
</dbReference>
<dbReference type="Proteomes" id="UP000003240">
    <property type="component" value="Unassembled WGS sequence"/>
</dbReference>
<evidence type="ECO:0000256" key="1">
    <source>
        <dbReference type="ARBA" id="ARBA00008591"/>
    </source>
</evidence>
<dbReference type="AlphaFoldDB" id="F7NP88"/>
<dbReference type="RefSeq" id="WP_004099197.1">
    <property type="nucleotide sequence ID" value="NZ_AFGF01000240.1"/>
</dbReference>
<evidence type="ECO:0000313" key="2">
    <source>
        <dbReference type="EMBL" id="EGO62211.1"/>
    </source>
</evidence>
<dbReference type="PANTHER" id="PTHR37298">
    <property type="entry name" value="UPF0111 PROTEIN YKAA"/>
    <property type="match status" value="1"/>
</dbReference>
<dbReference type="InterPro" id="IPR052912">
    <property type="entry name" value="UPF0111_domain"/>
</dbReference>
<dbReference type="eggNOG" id="COG1392">
    <property type="taxonomic scope" value="Bacteria"/>
</dbReference>
<dbReference type="InterPro" id="IPR038078">
    <property type="entry name" value="PhoU-like_sf"/>
</dbReference>
<accession>F7NP88</accession>
<comment type="similarity">
    <text evidence="1">Belongs to the UPF0111 family.</text>
</comment>
<dbReference type="EMBL" id="AFGF01000240">
    <property type="protein sequence ID" value="EGO62211.1"/>
    <property type="molecule type" value="Genomic_DNA"/>
</dbReference>
<comment type="caution">
    <text evidence="2">The sequence shown here is derived from an EMBL/GenBank/DDBJ whole genome shotgun (WGS) entry which is preliminary data.</text>
</comment>
<sequence>MAFHIKPKEEKFYQFLSGQGELVHRATDVFYQAVQDPEKLTDLLEQIDGIEREADSITDKVIKKLGKTFITPFDREDIYTLTQKLDDFVDGIKRIIERLHLYNAGPLPSGALELAEQILKAAKQIEKSCAYLADLKKNQLKLEVRCKRMAAIEAEGDVVYRREMARLFRECRDPIEVIKWKEIYEHFEDLLDISEDIADLLKKVVLKYA</sequence>
<keyword evidence="3" id="KW-1185">Reference proteome</keyword>
<reference evidence="2 3" key="1">
    <citation type="journal article" date="2011" name="EMBO J.">
        <title>Structural diversity of bacterial flagellar motors.</title>
        <authorList>
            <person name="Chen S."/>
            <person name="Beeby M."/>
            <person name="Murphy G.E."/>
            <person name="Leadbetter J.R."/>
            <person name="Hendrixson D.R."/>
            <person name="Briegel A."/>
            <person name="Li Z."/>
            <person name="Shi J."/>
            <person name="Tocheva E.I."/>
            <person name="Muller A."/>
            <person name="Dobro M.J."/>
            <person name="Jensen G.J."/>
        </authorList>
    </citation>
    <scope>NUCLEOTIDE SEQUENCE [LARGE SCALE GENOMIC DNA]</scope>
    <source>
        <strain evidence="2 3">DSM 6540</strain>
    </source>
</reference>
<name>F7NP88_9FIRM</name>
<organism evidence="2 3">
    <name type="scientific">Acetonema longum DSM 6540</name>
    <dbReference type="NCBI Taxonomy" id="1009370"/>
    <lineage>
        <taxon>Bacteria</taxon>
        <taxon>Bacillati</taxon>
        <taxon>Bacillota</taxon>
        <taxon>Negativicutes</taxon>
        <taxon>Acetonemataceae</taxon>
        <taxon>Acetonema</taxon>
    </lineage>
</organism>
<proteinExistence type="inferred from homology"/>
<evidence type="ECO:0000313" key="3">
    <source>
        <dbReference type="Proteomes" id="UP000003240"/>
    </source>
</evidence>